<reference evidence="2" key="2">
    <citation type="submission" date="2025-08" db="UniProtKB">
        <authorList>
            <consortium name="RefSeq"/>
        </authorList>
    </citation>
    <scope>IDENTIFICATION</scope>
    <source>
        <tissue evidence="2">Leaf</tissue>
    </source>
</reference>
<evidence type="ECO:0000313" key="1">
    <source>
        <dbReference type="Proteomes" id="UP000790787"/>
    </source>
</evidence>
<protein>
    <submittedName>
        <fullName evidence="2">Uncharacterized protein LOC142174427</fullName>
    </submittedName>
</protein>
<proteinExistence type="predicted"/>
<dbReference type="Proteomes" id="UP000790787">
    <property type="component" value="Chromosome 20"/>
</dbReference>
<keyword evidence="1" id="KW-1185">Reference proteome</keyword>
<reference evidence="1" key="1">
    <citation type="journal article" date="2014" name="Nat. Commun.">
        <title>The tobacco genome sequence and its comparison with those of tomato and potato.</title>
        <authorList>
            <person name="Sierro N."/>
            <person name="Battey J.N."/>
            <person name="Ouadi S."/>
            <person name="Bakaher N."/>
            <person name="Bovet L."/>
            <person name="Willig A."/>
            <person name="Goepfert S."/>
            <person name="Peitsch M.C."/>
            <person name="Ivanov N.V."/>
        </authorList>
    </citation>
    <scope>NUCLEOTIDE SEQUENCE [LARGE SCALE GENOMIC DNA]</scope>
</reference>
<name>A0AC58TGG4_TOBAC</name>
<dbReference type="RefSeq" id="XP_075096321.1">
    <property type="nucleotide sequence ID" value="XM_075240220.1"/>
</dbReference>
<accession>A0AC58TGG4</accession>
<gene>
    <name evidence="2" type="primary">LOC142174427</name>
</gene>
<evidence type="ECO:0000313" key="2">
    <source>
        <dbReference type="RefSeq" id="XP_075096321.1"/>
    </source>
</evidence>
<organism evidence="1 2">
    <name type="scientific">Nicotiana tabacum</name>
    <name type="common">Common tobacco</name>
    <dbReference type="NCBI Taxonomy" id="4097"/>
    <lineage>
        <taxon>Eukaryota</taxon>
        <taxon>Viridiplantae</taxon>
        <taxon>Streptophyta</taxon>
        <taxon>Embryophyta</taxon>
        <taxon>Tracheophyta</taxon>
        <taxon>Spermatophyta</taxon>
        <taxon>Magnoliopsida</taxon>
        <taxon>eudicotyledons</taxon>
        <taxon>Gunneridae</taxon>
        <taxon>Pentapetalae</taxon>
        <taxon>asterids</taxon>
        <taxon>lamiids</taxon>
        <taxon>Solanales</taxon>
        <taxon>Solanaceae</taxon>
        <taxon>Nicotianoideae</taxon>
        <taxon>Nicotianeae</taxon>
        <taxon>Nicotiana</taxon>
    </lineage>
</organism>
<sequence length="202" mass="22467">MTTIVLWSFVSSKNKICSYYSGKQMSDVILVINGDMKGQINIDGSKDAEGNSGIGGIWRDHRGKLTMAFASSIGRTSSNMAEASAALAGVEWCSRNGCNNIILECDSQLVVDLINGKSKPPLQMQGIIRRIQDIPVQLNCTIRHCYRKANQVADALAKWSIDNEELLIFSHHDLPISAVGPYRLDYIQMVSLRHKHRKNTFL</sequence>